<dbReference type="InterPro" id="IPR051157">
    <property type="entry name" value="PDH/Transketolase"/>
</dbReference>
<feature type="region of interest" description="Disordered" evidence="1">
    <location>
        <begin position="108"/>
        <end position="213"/>
    </location>
</feature>
<sequence length="213" mass="22208">MAADVWSATSWSELRRDALSCDAAQLKGEDRVPYVTRALAGAPGPVLAVSDWMRAVPDQISQWVEQDWYSLGTDGFGLSDTREAARRHFGVDAPAIVVAALSRLARQGAVRATAPRRPRSATASDGAGAGDRLRRAVPLPAPSHNWGSAPDPAPQSPEGLISARQGHLPAVAGEIEDTPEGRPGPGRSPCHAAEPHIDAAGRGGAGKEPPGRA</sequence>
<organism evidence="3 4">
    <name type="scientific">Streptomyces violaceusniger</name>
    <dbReference type="NCBI Taxonomy" id="68280"/>
    <lineage>
        <taxon>Bacteria</taxon>
        <taxon>Bacillati</taxon>
        <taxon>Actinomycetota</taxon>
        <taxon>Actinomycetes</taxon>
        <taxon>Kitasatosporales</taxon>
        <taxon>Streptomycetaceae</taxon>
        <taxon>Streptomyces</taxon>
        <taxon>Streptomyces violaceusniger group</taxon>
    </lineage>
</organism>
<dbReference type="PANTHER" id="PTHR43825:SF3">
    <property type="entry name" value="PYRUVATE DEHYDROGENASE E1 COMPONENT"/>
    <property type="match status" value="1"/>
</dbReference>
<dbReference type="InterPro" id="IPR055152">
    <property type="entry name" value="Transketolase-like_C_2"/>
</dbReference>
<name>A0A4D4KXS7_STRVO</name>
<keyword evidence="4" id="KW-1185">Reference proteome</keyword>
<dbReference type="EMBL" id="BJHW01000001">
    <property type="protein sequence ID" value="GDY52974.1"/>
    <property type="molecule type" value="Genomic_DNA"/>
</dbReference>
<dbReference type="InterPro" id="IPR009014">
    <property type="entry name" value="Transketo_C/PFOR_II"/>
</dbReference>
<comment type="caution">
    <text evidence="3">The sequence shown here is derived from an EMBL/GenBank/DDBJ whole genome shotgun (WGS) entry which is preliminary data.</text>
</comment>
<dbReference type="Pfam" id="PF22613">
    <property type="entry name" value="Transketolase_C_1"/>
    <property type="match status" value="1"/>
</dbReference>
<dbReference type="AlphaFoldDB" id="A0A4D4KXS7"/>
<dbReference type="Proteomes" id="UP000301309">
    <property type="component" value="Unassembled WGS sequence"/>
</dbReference>
<feature type="domain" description="Transketolase-like C-terminal" evidence="2">
    <location>
        <begin position="2"/>
        <end position="92"/>
    </location>
</feature>
<evidence type="ECO:0000313" key="3">
    <source>
        <dbReference type="EMBL" id="GDY52974.1"/>
    </source>
</evidence>
<proteinExistence type="predicted"/>
<dbReference type="SUPFAM" id="SSF52922">
    <property type="entry name" value="TK C-terminal domain-like"/>
    <property type="match status" value="1"/>
</dbReference>
<dbReference type="Gene3D" id="3.40.50.920">
    <property type="match status" value="1"/>
</dbReference>
<evidence type="ECO:0000313" key="4">
    <source>
        <dbReference type="Proteomes" id="UP000301309"/>
    </source>
</evidence>
<evidence type="ECO:0000256" key="1">
    <source>
        <dbReference type="SAM" id="MobiDB-lite"/>
    </source>
</evidence>
<protein>
    <recommendedName>
        <fullName evidence="2">Transketolase-like C-terminal domain-containing protein</fullName>
    </recommendedName>
</protein>
<evidence type="ECO:0000259" key="2">
    <source>
        <dbReference type="Pfam" id="PF22613"/>
    </source>
</evidence>
<accession>A0A4D4KXS7</accession>
<reference evidence="3 4" key="1">
    <citation type="journal article" date="2020" name="Int. J. Syst. Evol. Microbiol.">
        <title>Reclassification of Streptomyces castelarensis and Streptomyces sporoclivatus as later heterotypic synonyms of Streptomyces antimycoticus.</title>
        <authorList>
            <person name="Komaki H."/>
            <person name="Tamura T."/>
        </authorList>
    </citation>
    <scope>NUCLEOTIDE SEQUENCE [LARGE SCALE GENOMIC DNA]</scope>
    <source>
        <strain evidence="3 4">NBRC 13459</strain>
    </source>
</reference>
<dbReference type="PANTHER" id="PTHR43825">
    <property type="entry name" value="PYRUVATE DEHYDROGENASE E1 COMPONENT"/>
    <property type="match status" value="1"/>
</dbReference>
<gene>
    <name evidence="3" type="ORF">SVIO_035970</name>
</gene>